<dbReference type="AlphaFoldDB" id="A0A151M5U8"/>
<protein>
    <submittedName>
        <fullName evidence="2">Uncharacterized protein</fullName>
    </submittedName>
</protein>
<organism evidence="2 3">
    <name type="scientific">Alligator mississippiensis</name>
    <name type="common">American alligator</name>
    <dbReference type="NCBI Taxonomy" id="8496"/>
    <lineage>
        <taxon>Eukaryota</taxon>
        <taxon>Metazoa</taxon>
        <taxon>Chordata</taxon>
        <taxon>Craniata</taxon>
        <taxon>Vertebrata</taxon>
        <taxon>Euteleostomi</taxon>
        <taxon>Archelosauria</taxon>
        <taxon>Archosauria</taxon>
        <taxon>Crocodylia</taxon>
        <taxon>Alligatoridae</taxon>
        <taxon>Alligatorinae</taxon>
        <taxon>Alligator</taxon>
    </lineage>
</organism>
<keyword evidence="1" id="KW-0812">Transmembrane</keyword>
<evidence type="ECO:0000313" key="2">
    <source>
        <dbReference type="EMBL" id="KYO19889.1"/>
    </source>
</evidence>
<comment type="caution">
    <text evidence="2">The sequence shown here is derived from an EMBL/GenBank/DDBJ whole genome shotgun (WGS) entry which is preliminary data.</text>
</comment>
<dbReference type="Proteomes" id="UP000050525">
    <property type="component" value="Unassembled WGS sequence"/>
</dbReference>
<gene>
    <name evidence="2" type="ORF">Y1Q_0006847</name>
</gene>
<feature type="transmembrane region" description="Helical" evidence="1">
    <location>
        <begin position="59"/>
        <end position="79"/>
    </location>
</feature>
<reference evidence="2 3" key="1">
    <citation type="journal article" date="2012" name="Genome Biol.">
        <title>Sequencing three crocodilian genomes to illuminate the evolution of archosaurs and amniotes.</title>
        <authorList>
            <person name="St John J.A."/>
            <person name="Braun E.L."/>
            <person name="Isberg S.R."/>
            <person name="Miles L.G."/>
            <person name="Chong A.Y."/>
            <person name="Gongora J."/>
            <person name="Dalzell P."/>
            <person name="Moran C."/>
            <person name="Bed'hom B."/>
            <person name="Abzhanov A."/>
            <person name="Burgess S.C."/>
            <person name="Cooksey A.M."/>
            <person name="Castoe T.A."/>
            <person name="Crawford N.G."/>
            <person name="Densmore L.D."/>
            <person name="Drew J.C."/>
            <person name="Edwards S.V."/>
            <person name="Faircloth B.C."/>
            <person name="Fujita M.K."/>
            <person name="Greenwold M.J."/>
            <person name="Hoffmann F.G."/>
            <person name="Howard J.M."/>
            <person name="Iguchi T."/>
            <person name="Janes D.E."/>
            <person name="Khan S.Y."/>
            <person name="Kohno S."/>
            <person name="de Koning A.J."/>
            <person name="Lance S.L."/>
            <person name="McCarthy F.M."/>
            <person name="McCormack J.E."/>
            <person name="Merchant M.E."/>
            <person name="Peterson D.G."/>
            <person name="Pollock D.D."/>
            <person name="Pourmand N."/>
            <person name="Raney B.J."/>
            <person name="Roessler K.A."/>
            <person name="Sanford J.R."/>
            <person name="Sawyer R.H."/>
            <person name="Schmidt C.J."/>
            <person name="Triplett E.W."/>
            <person name="Tuberville T.D."/>
            <person name="Venegas-Anaya M."/>
            <person name="Howard J.T."/>
            <person name="Jarvis E.D."/>
            <person name="Guillette L.J.Jr."/>
            <person name="Glenn T.C."/>
            <person name="Green R.E."/>
            <person name="Ray D.A."/>
        </authorList>
    </citation>
    <scope>NUCLEOTIDE SEQUENCE [LARGE SCALE GENOMIC DNA]</scope>
    <source>
        <strain evidence="2">KSC_2009_1</strain>
    </source>
</reference>
<keyword evidence="1" id="KW-1133">Transmembrane helix</keyword>
<keyword evidence="3" id="KW-1185">Reference proteome</keyword>
<name>A0A151M5U8_ALLMI</name>
<proteinExistence type="predicted"/>
<keyword evidence="1" id="KW-0472">Membrane</keyword>
<sequence length="83" mass="9263">MHGCRALAGNGMGPQVYLDISKEDMVNQNGKKHVNIPQKDDERGEKFPTAFVPRVQLCLYPVVVMSMALNIVLIGHFIVHICE</sequence>
<accession>A0A151M5U8</accession>
<evidence type="ECO:0000313" key="3">
    <source>
        <dbReference type="Proteomes" id="UP000050525"/>
    </source>
</evidence>
<evidence type="ECO:0000256" key="1">
    <source>
        <dbReference type="SAM" id="Phobius"/>
    </source>
</evidence>
<dbReference type="EMBL" id="AKHW03006526">
    <property type="protein sequence ID" value="KYO19889.1"/>
    <property type="molecule type" value="Genomic_DNA"/>
</dbReference>